<dbReference type="PANTHER" id="PTHR43537">
    <property type="entry name" value="TRANSCRIPTIONAL REGULATOR, GNTR FAMILY"/>
    <property type="match status" value="1"/>
</dbReference>
<dbReference type="Pfam" id="PF07729">
    <property type="entry name" value="FCD"/>
    <property type="match status" value="1"/>
</dbReference>
<keyword evidence="6" id="KW-1185">Reference proteome</keyword>
<dbReference type="SMART" id="SM00895">
    <property type="entry name" value="FCD"/>
    <property type="match status" value="1"/>
</dbReference>
<name>A0ABT9H0E4_9GAMM</name>
<reference evidence="5 6" key="1">
    <citation type="submission" date="2023-08" db="EMBL/GenBank/DDBJ databases">
        <authorList>
            <person name="Joshi A."/>
            <person name="Thite S."/>
        </authorList>
    </citation>
    <scope>NUCLEOTIDE SEQUENCE [LARGE SCALE GENOMIC DNA]</scope>
    <source>
        <strain evidence="5 6">AC40</strain>
    </source>
</reference>
<dbReference type="PROSITE" id="PS50949">
    <property type="entry name" value="HTH_GNTR"/>
    <property type="match status" value="1"/>
</dbReference>
<dbReference type="SUPFAM" id="SSF48008">
    <property type="entry name" value="GntR ligand-binding domain-like"/>
    <property type="match status" value="1"/>
</dbReference>
<dbReference type="Proteomes" id="UP001231616">
    <property type="component" value="Unassembled WGS sequence"/>
</dbReference>
<proteinExistence type="predicted"/>
<keyword evidence="3" id="KW-0804">Transcription</keyword>
<dbReference type="EMBL" id="JAUZVZ010000014">
    <property type="protein sequence ID" value="MDP4536795.1"/>
    <property type="molecule type" value="Genomic_DNA"/>
</dbReference>
<dbReference type="RefSeq" id="WP_305894057.1">
    <property type="nucleotide sequence ID" value="NZ_JAUZVZ010000014.1"/>
</dbReference>
<dbReference type="Gene3D" id="1.20.120.530">
    <property type="entry name" value="GntR ligand-binding domain-like"/>
    <property type="match status" value="1"/>
</dbReference>
<dbReference type="PANTHER" id="PTHR43537:SF49">
    <property type="entry name" value="TRANSCRIPTIONAL REGULATORY PROTEIN"/>
    <property type="match status" value="1"/>
</dbReference>
<dbReference type="CDD" id="cd07377">
    <property type="entry name" value="WHTH_GntR"/>
    <property type="match status" value="1"/>
</dbReference>
<protein>
    <submittedName>
        <fullName evidence="5">GntR family transcriptional regulator</fullName>
    </submittedName>
</protein>
<accession>A0ABT9H0E4</accession>
<gene>
    <name evidence="5" type="ORF">Q3O60_11385</name>
</gene>
<keyword evidence="1" id="KW-0805">Transcription regulation</keyword>
<dbReference type="InterPro" id="IPR000524">
    <property type="entry name" value="Tscrpt_reg_HTH_GntR"/>
</dbReference>
<dbReference type="Pfam" id="PF00392">
    <property type="entry name" value="GntR"/>
    <property type="match status" value="1"/>
</dbReference>
<dbReference type="InterPro" id="IPR008920">
    <property type="entry name" value="TF_FadR/GntR_C"/>
</dbReference>
<dbReference type="SMART" id="SM00345">
    <property type="entry name" value="HTH_GNTR"/>
    <property type="match status" value="1"/>
</dbReference>
<evidence type="ECO:0000313" key="6">
    <source>
        <dbReference type="Proteomes" id="UP001231616"/>
    </source>
</evidence>
<dbReference type="InterPro" id="IPR036388">
    <property type="entry name" value="WH-like_DNA-bd_sf"/>
</dbReference>
<dbReference type="Gene3D" id="1.10.10.10">
    <property type="entry name" value="Winged helix-like DNA-binding domain superfamily/Winged helix DNA-binding domain"/>
    <property type="match status" value="1"/>
</dbReference>
<dbReference type="InterPro" id="IPR011711">
    <property type="entry name" value="GntR_C"/>
</dbReference>
<sequence length="240" mass="27375">MPEHHSTQNNTPENHRVQSPGWRVPVTAADRVLLEIQRAIVEGEIAAGSKISEPELARRFDLSRAPLREALARLERCHLIERIPNAGARVVTLSPQGLISLYQLRETLEGMACRLAAEMMSDDEISQVQQLLDQHLTTQRVREGESYYQEAGDLDFHYRIIIGSKNPYLINILCDELYFLVRMYRVQMGMNGPRVSRAFDEHKAIINAIANRDGELADLLMRRHIGASRRNIELQLLQDA</sequence>
<keyword evidence="2" id="KW-0238">DNA-binding</keyword>
<evidence type="ECO:0000256" key="3">
    <source>
        <dbReference type="ARBA" id="ARBA00023163"/>
    </source>
</evidence>
<evidence type="ECO:0000256" key="2">
    <source>
        <dbReference type="ARBA" id="ARBA00023125"/>
    </source>
</evidence>
<organism evidence="5 6">
    <name type="scientific">Alkalimonas collagenimarina</name>
    <dbReference type="NCBI Taxonomy" id="400390"/>
    <lineage>
        <taxon>Bacteria</taxon>
        <taxon>Pseudomonadati</taxon>
        <taxon>Pseudomonadota</taxon>
        <taxon>Gammaproteobacteria</taxon>
        <taxon>Alkalimonas</taxon>
    </lineage>
</organism>
<evidence type="ECO:0000256" key="1">
    <source>
        <dbReference type="ARBA" id="ARBA00023015"/>
    </source>
</evidence>
<evidence type="ECO:0000313" key="5">
    <source>
        <dbReference type="EMBL" id="MDP4536795.1"/>
    </source>
</evidence>
<dbReference type="SUPFAM" id="SSF46785">
    <property type="entry name" value="Winged helix' DNA-binding domain"/>
    <property type="match status" value="1"/>
</dbReference>
<comment type="caution">
    <text evidence="5">The sequence shown here is derived from an EMBL/GenBank/DDBJ whole genome shotgun (WGS) entry which is preliminary data.</text>
</comment>
<evidence type="ECO:0000259" key="4">
    <source>
        <dbReference type="PROSITE" id="PS50949"/>
    </source>
</evidence>
<dbReference type="InterPro" id="IPR036390">
    <property type="entry name" value="WH_DNA-bd_sf"/>
</dbReference>
<feature type="domain" description="HTH gntR-type" evidence="4">
    <location>
        <begin position="26"/>
        <end position="93"/>
    </location>
</feature>